<evidence type="ECO:0000313" key="2">
    <source>
        <dbReference type="EnsemblPlants" id="QL10p001151:mrna"/>
    </source>
</evidence>
<dbReference type="Proteomes" id="UP000594261">
    <property type="component" value="Chromosome 10"/>
</dbReference>
<feature type="compositionally biased region" description="Pro residues" evidence="1">
    <location>
        <begin position="76"/>
        <end position="92"/>
    </location>
</feature>
<dbReference type="EnsemblPlants" id="QL10p001151:mrna">
    <property type="protein sequence ID" value="QL10p001151:mrna"/>
    <property type="gene ID" value="QL10p001151"/>
</dbReference>
<keyword evidence="3" id="KW-1185">Reference proteome</keyword>
<evidence type="ECO:0000256" key="1">
    <source>
        <dbReference type="SAM" id="MobiDB-lite"/>
    </source>
</evidence>
<name>A0A7N2MPN8_QUELO</name>
<sequence length="92" mass="10354">MRFELKRGKLLGFLVLTALFIAWSLFFTDENMKKLTEARDEKELSGVAIINQINNPPLPWVKDSFKRSLSTSVVPKSPPPPPQGNQSPHPLP</sequence>
<proteinExistence type="predicted"/>
<dbReference type="InParanoid" id="A0A7N2MPN8"/>
<reference evidence="2" key="2">
    <citation type="submission" date="2021-01" db="UniProtKB">
        <authorList>
            <consortium name="EnsemblPlants"/>
        </authorList>
    </citation>
    <scope>IDENTIFICATION</scope>
</reference>
<protein>
    <submittedName>
        <fullName evidence="2">Uncharacterized protein</fullName>
    </submittedName>
</protein>
<reference evidence="2 3" key="1">
    <citation type="journal article" date="2016" name="G3 (Bethesda)">
        <title>First Draft Assembly and Annotation of the Genome of a California Endemic Oak Quercus lobata Nee (Fagaceae).</title>
        <authorList>
            <person name="Sork V.L."/>
            <person name="Fitz-Gibbon S.T."/>
            <person name="Puiu D."/>
            <person name="Crepeau M."/>
            <person name="Gugger P.F."/>
            <person name="Sherman R."/>
            <person name="Stevens K."/>
            <person name="Langley C.H."/>
            <person name="Pellegrini M."/>
            <person name="Salzberg S.L."/>
        </authorList>
    </citation>
    <scope>NUCLEOTIDE SEQUENCE [LARGE SCALE GENOMIC DNA]</scope>
    <source>
        <strain evidence="2 3">cv. SW786</strain>
    </source>
</reference>
<dbReference type="Gramene" id="QL10p001151:mrna">
    <property type="protein sequence ID" value="QL10p001151:mrna"/>
    <property type="gene ID" value="QL10p001151"/>
</dbReference>
<feature type="region of interest" description="Disordered" evidence="1">
    <location>
        <begin position="69"/>
        <end position="92"/>
    </location>
</feature>
<organism evidence="2 3">
    <name type="scientific">Quercus lobata</name>
    <name type="common">Valley oak</name>
    <dbReference type="NCBI Taxonomy" id="97700"/>
    <lineage>
        <taxon>Eukaryota</taxon>
        <taxon>Viridiplantae</taxon>
        <taxon>Streptophyta</taxon>
        <taxon>Embryophyta</taxon>
        <taxon>Tracheophyta</taxon>
        <taxon>Spermatophyta</taxon>
        <taxon>Magnoliopsida</taxon>
        <taxon>eudicotyledons</taxon>
        <taxon>Gunneridae</taxon>
        <taxon>Pentapetalae</taxon>
        <taxon>rosids</taxon>
        <taxon>fabids</taxon>
        <taxon>Fagales</taxon>
        <taxon>Fagaceae</taxon>
        <taxon>Quercus</taxon>
    </lineage>
</organism>
<dbReference type="EMBL" id="LRBV02000010">
    <property type="status" value="NOT_ANNOTATED_CDS"/>
    <property type="molecule type" value="Genomic_DNA"/>
</dbReference>
<evidence type="ECO:0000313" key="3">
    <source>
        <dbReference type="Proteomes" id="UP000594261"/>
    </source>
</evidence>
<dbReference type="AlphaFoldDB" id="A0A7N2MPN8"/>
<accession>A0A7N2MPN8</accession>